<protein>
    <recommendedName>
        <fullName evidence="3">Erythromycin biosynthesis protein CIII-like C-terminal domain-containing protein</fullName>
    </recommendedName>
</protein>
<evidence type="ECO:0000313" key="5">
    <source>
        <dbReference type="Proteomes" id="UP000285456"/>
    </source>
</evidence>
<dbReference type="InterPro" id="IPR050271">
    <property type="entry name" value="UDP-glycosyltransferase"/>
</dbReference>
<dbReference type="EMBL" id="QWEH01000005">
    <property type="protein sequence ID" value="RHW32588.1"/>
    <property type="molecule type" value="Genomic_DNA"/>
</dbReference>
<gene>
    <name evidence="4" type="ORF">D1B32_09665</name>
</gene>
<dbReference type="PANTHER" id="PTHR48043:SF145">
    <property type="entry name" value="FI06409P-RELATED"/>
    <property type="match status" value="1"/>
</dbReference>
<comment type="caution">
    <text evidence="4">The sequence shown here is derived from an EMBL/GenBank/DDBJ whole genome shotgun (WGS) entry which is preliminary data.</text>
</comment>
<reference evidence="4 5" key="1">
    <citation type="journal article" date="2007" name="Int. J. Syst. Evol. Microbiol.">
        <title>Oceanobacillus profundus sp. nov., isolated from a deep-sea sediment core.</title>
        <authorList>
            <person name="Kim Y.G."/>
            <person name="Choi D.H."/>
            <person name="Hyun S."/>
            <person name="Cho B.C."/>
        </authorList>
    </citation>
    <scope>NUCLEOTIDE SEQUENCE [LARGE SCALE GENOMIC DNA]</scope>
    <source>
        <strain evidence="4 5">DSM 18246</strain>
    </source>
</reference>
<evidence type="ECO:0000256" key="1">
    <source>
        <dbReference type="ARBA" id="ARBA00022676"/>
    </source>
</evidence>
<organism evidence="4 5">
    <name type="scientific">Oceanobacillus profundus</name>
    <dbReference type="NCBI Taxonomy" id="372463"/>
    <lineage>
        <taxon>Bacteria</taxon>
        <taxon>Bacillati</taxon>
        <taxon>Bacillota</taxon>
        <taxon>Bacilli</taxon>
        <taxon>Bacillales</taxon>
        <taxon>Bacillaceae</taxon>
        <taxon>Oceanobacillus</taxon>
    </lineage>
</organism>
<dbReference type="GO" id="GO:0008194">
    <property type="term" value="F:UDP-glycosyltransferase activity"/>
    <property type="evidence" value="ECO:0007669"/>
    <property type="project" value="TreeGrafter"/>
</dbReference>
<keyword evidence="2" id="KW-0808">Transferase</keyword>
<accession>A0A417YI48</accession>
<evidence type="ECO:0000259" key="3">
    <source>
        <dbReference type="Pfam" id="PF06722"/>
    </source>
</evidence>
<dbReference type="InterPro" id="IPR010610">
    <property type="entry name" value="EryCIII-like_C"/>
</dbReference>
<keyword evidence="1" id="KW-0328">Glycosyltransferase</keyword>
<name>A0A417YI48_9BACI</name>
<dbReference type="SUPFAM" id="SSF53756">
    <property type="entry name" value="UDP-Glycosyltransferase/glycogen phosphorylase"/>
    <property type="match status" value="1"/>
</dbReference>
<dbReference type="Gene3D" id="3.40.50.2000">
    <property type="entry name" value="Glycogen Phosphorylase B"/>
    <property type="match status" value="2"/>
</dbReference>
<dbReference type="PANTHER" id="PTHR48043">
    <property type="entry name" value="EG:EG0003.4 PROTEIN-RELATED"/>
    <property type="match status" value="1"/>
</dbReference>
<evidence type="ECO:0000313" key="4">
    <source>
        <dbReference type="EMBL" id="RHW32588.1"/>
    </source>
</evidence>
<dbReference type="RefSeq" id="WP_118889217.1">
    <property type="nucleotide sequence ID" value="NZ_JAMAWL010000013.1"/>
</dbReference>
<sequence>MNEGENVINYKIFIGLSGGLGPLSRTFPIAEECSKSGMEVCFSIYDESAIKIIESAGYKVLMDDDPTMPRKEFLLNPTSTFYNLDQYYAQMGLLDPKFTDSWIAHRINMLNRYKPDLVITDLSPNTMIAAKFLGIPTLSIVQSCLHPDGMPFHDEVPRNLPKVTTIINNILKKLDMNPINRIEELSIGTKTIVPSFPEIDPIFSKDIEYVGPISMNFIHYGNTVPDKERYVLVYPGRLQDTTGETGLKIVEQVTQVSKKLPELHFVIASTEKDHQMFTWELPKNVSLIPYFNEYLLRKASLFIHHGGHGSCLSSIVTSTPSLVLPTHSERFFNAKQIANYKFGDYIIPDTTTINQLSNMIEFMVNDPSYQNNIRLFQKEIKSRDYKGEIKVFDIVCSLLKSEQSKL</sequence>
<dbReference type="OrthoDB" id="9805366at2"/>
<evidence type="ECO:0000256" key="2">
    <source>
        <dbReference type="ARBA" id="ARBA00022679"/>
    </source>
</evidence>
<dbReference type="Pfam" id="PF06722">
    <property type="entry name" value="EryCIII-like_C"/>
    <property type="match status" value="1"/>
</dbReference>
<proteinExistence type="predicted"/>
<dbReference type="Proteomes" id="UP000285456">
    <property type="component" value="Unassembled WGS sequence"/>
</dbReference>
<feature type="domain" description="Erythromycin biosynthesis protein CIII-like C-terminal" evidence="3">
    <location>
        <begin position="266"/>
        <end position="384"/>
    </location>
</feature>
<dbReference type="AlphaFoldDB" id="A0A417YI48"/>
<keyword evidence="5" id="KW-1185">Reference proteome</keyword>